<dbReference type="InterPro" id="IPR050109">
    <property type="entry name" value="HTH-type_TetR-like_transc_reg"/>
</dbReference>
<feature type="DNA-binding region" description="H-T-H motif" evidence="2">
    <location>
        <begin position="43"/>
        <end position="62"/>
    </location>
</feature>
<dbReference type="Gene3D" id="1.10.357.10">
    <property type="entry name" value="Tetracycline Repressor, domain 2"/>
    <property type="match status" value="1"/>
</dbReference>
<evidence type="ECO:0000313" key="6">
    <source>
        <dbReference type="Proteomes" id="UP000036464"/>
    </source>
</evidence>
<feature type="region of interest" description="Disordered" evidence="3">
    <location>
        <begin position="1"/>
        <end position="21"/>
    </location>
</feature>
<evidence type="ECO:0000256" key="3">
    <source>
        <dbReference type="SAM" id="MobiDB-lite"/>
    </source>
</evidence>
<reference evidence="5 6" key="1">
    <citation type="submission" date="2015-05" db="EMBL/GenBank/DDBJ databases">
        <title>Genome sequence of Mycobacterium heraklionense Davo strain.</title>
        <authorList>
            <person name="Greninger A.L."/>
            <person name="Cunningham G."/>
            <person name="Miller S."/>
        </authorList>
    </citation>
    <scope>NUCLEOTIDE SEQUENCE [LARGE SCALE GENOMIC DNA]</scope>
    <source>
        <strain evidence="5 6">Davo</strain>
    </source>
</reference>
<evidence type="ECO:0000256" key="1">
    <source>
        <dbReference type="ARBA" id="ARBA00023125"/>
    </source>
</evidence>
<keyword evidence="1 2" id="KW-0238">DNA-binding</keyword>
<name>A0ABR5FLN0_9MYCO</name>
<dbReference type="PROSITE" id="PS50977">
    <property type="entry name" value="HTH_TETR_2"/>
    <property type="match status" value="1"/>
</dbReference>
<dbReference type="SUPFAM" id="SSF46689">
    <property type="entry name" value="Homeodomain-like"/>
    <property type="match status" value="1"/>
</dbReference>
<proteinExistence type="predicted"/>
<evidence type="ECO:0000313" key="5">
    <source>
        <dbReference type="EMBL" id="KLO31861.1"/>
    </source>
</evidence>
<feature type="domain" description="HTH tetR-type" evidence="4">
    <location>
        <begin position="20"/>
        <end position="80"/>
    </location>
</feature>
<evidence type="ECO:0000259" key="4">
    <source>
        <dbReference type="PROSITE" id="PS50977"/>
    </source>
</evidence>
<dbReference type="Proteomes" id="UP000036464">
    <property type="component" value="Unassembled WGS sequence"/>
</dbReference>
<dbReference type="PANTHER" id="PTHR30055">
    <property type="entry name" value="HTH-TYPE TRANSCRIPTIONAL REGULATOR RUTR"/>
    <property type="match status" value="1"/>
</dbReference>
<dbReference type="InterPro" id="IPR001647">
    <property type="entry name" value="HTH_TetR"/>
</dbReference>
<dbReference type="PANTHER" id="PTHR30055:SF226">
    <property type="entry name" value="HTH-TYPE TRANSCRIPTIONAL REGULATOR PKSA"/>
    <property type="match status" value="1"/>
</dbReference>
<gene>
    <name evidence="5" type="ORF">ABW16_00595</name>
</gene>
<keyword evidence="6" id="KW-1185">Reference proteome</keyword>
<organism evidence="5 6">
    <name type="scientific">Mycolicibacter heraklionensis</name>
    <dbReference type="NCBI Taxonomy" id="512402"/>
    <lineage>
        <taxon>Bacteria</taxon>
        <taxon>Bacillati</taxon>
        <taxon>Actinomycetota</taxon>
        <taxon>Actinomycetes</taxon>
        <taxon>Mycobacteriales</taxon>
        <taxon>Mycobacteriaceae</taxon>
        <taxon>Mycolicibacter</taxon>
    </lineage>
</organism>
<sequence>MPQRVSNTAQPGPAMRRSRGEPRRLLLDAARDLFARQDYRSTTTREIAQVAGVTEPLLFRHFGSKATLFREALVTPFTSFVDEFCRTWQSLDPEQTGEEELARHFVGRLYDVFVRHQGLLVTLMAADSLTEEEAAQAGIADVRRAITLLGQISAEGMNLRSIGSAHPNLPAHSTVAMIAGMAALRSTYFGARPPSRKVIVEELTQASLHGFLHRSDQGTRP</sequence>
<dbReference type="EMBL" id="LDPO01000001">
    <property type="protein sequence ID" value="KLO31861.1"/>
    <property type="molecule type" value="Genomic_DNA"/>
</dbReference>
<protein>
    <submittedName>
        <fullName evidence="5">TetR family transcriptional regulator</fullName>
    </submittedName>
</protein>
<dbReference type="PRINTS" id="PR00455">
    <property type="entry name" value="HTHTETR"/>
</dbReference>
<dbReference type="Pfam" id="PF00440">
    <property type="entry name" value="TetR_N"/>
    <property type="match status" value="1"/>
</dbReference>
<evidence type="ECO:0000256" key="2">
    <source>
        <dbReference type="PROSITE-ProRule" id="PRU00335"/>
    </source>
</evidence>
<dbReference type="InterPro" id="IPR009057">
    <property type="entry name" value="Homeodomain-like_sf"/>
</dbReference>
<comment type="caution">
    <text evidence="5">The sequence shown here is derived from an EMBL/GenBank/DDBJ whole genome shotgun (WGS) entry which is preliminary data.</text>
</comment>
<feature type="compositionally biased region" description="Polar residues" evidence="3">
    <location>
        <begin position="1"/>
        <end position="10"/>
    </location>
</feature>
<accession>A0ABR5FLN0</accession>